<name>A0A286RIH3_9BACT</name>
<keyword evidence="2" id="KW-1185">Reference proteome</keyword>
<evidence type="ECO:0000313" key="2">
    <source>
        <dbReference type="Proteomes" id="UP000215086"/>
    </source>
</evidence>
<accession>A0A286RIH3</accession>
<reference evidence="1 2" key="1">
    <citation type="journal article" name="Front. Microbiol.">
        <title>Sugar Metabolism of the First Thermophilic Planctomycete Thermogutta terrifontis: Comparative Genomic and Transcriptomic Approaches.</title>
        <authorList>
            <person name="Elcheninov A.G."/>
            <person name="Menzel P."/>
            <person name="Gudbergsdottir S.R."/>
            <person name="Slesarev A.I."/>
            <person name="Kadnikov V.V."/>
            <person name="Krogh A."/>
            <person name="Bonch-Osmolovskaya E.A."/>
            <person name="Peng X."/>
            <person name="Kublanov I.V."/>
        </authorList>
    </citation>
    <scope>NUCLEOTIDE SEQUENCE [LARGE SCALE GENOMIC DNA]</scope>
    <source>
        <strain evidence="1 2">R1</strain>
    </source>
</reference>
<evidence type="ECO:0000313" key="1">
    <source>
        <dbReference type="EMBL" id="ASV75760.1"/>
    </source>
</evidence>
<proteinExistence type="predicted"/>
<sequence>MDSTFIAASPRKGVTGRYSHQQEAHNFSAAKLLEKPGKI</sequence>
<dbReference type="EMBL" id="CP018477">
    <property type="protein sequence ID" value="ASV75760.1"/>
    <property type="molecule type" value="Genomic_DNA"/>
</dbReference>
<dbReference type="Proteomes" id="UP000215086">
    <property type="component" value="Chromosome"/>
</dbReference>
<dbReference type="KEGG" id="ttf:THTE_3158"/>
<gene>
    <name evidence="1" type="ORF">THTE_3158</name>
</gene>
<dbReference type="AlphaFoldDB" id="A0A286RIH3"/>
<organism evidence="1 2">
    <name type="scientific">Thermogutta terrifontis</name>
    <dbReference type="NCBI Taxonomy" id="1331910"/>
    <lineage>
        <taxon>Bacteria</taxon>
        <taxon>Pseudomonadati</taxon>
        <taxon>Planctomycetota</taxon>
        <taxon>Planctomycetia</taxon>
        <taxon>Pirellulales</taxon>
        <taxon>Thermoguttaceae</taxon>
        <taxon>Thermogutta</taxon>
    </lineage>
</organism>
<protein>
    <submittedName>
        <fullName evidence="1">Uncharacterized protein</fullName>
    </submittedName>
</protein>